<comment type="caution">
    <text evidence="3">The sequence shown here is derived from an EMBL/GenBank/DDBJ whole genome shotgun (WGS) entry which is preliminary data.</text>
</comment>
<proteinExistence type="predicted"/>
<sequence length="176" mass="18544">MVPRRIRMENRLSIRGNAVQPVLVMFPLGLLAVAVLLDVFRLLGGPGIIGTLAYCTVIAGLLGGLTTALTVHLGEITGGNRARARTAARRFLLDGAVLLIFAVVLLLRMRTPERTAGPGLLVVEVLGLGLAVIAGVTGALPRGPGRPGPGAGTVRLAQILDDPADHRRHEDHEPKR</sequence>
<dbReference type="Proteomes" id="UP000647172">
    <property type="component" value="Unassembled WGS sequence"/>
</dbReference>
<dbReference type="Pfam" id="PF09990">
    <property type="entry name" value="DUF2231"/>
    <property type="match status" value="1"/>
</dbReference>
<feature type="transmembrane region" description="Helical" evidence="1">
    <location>
        <begin position="121"/>
        <end position="140"/>
    </location>
</feature>
<feature type="transmembrane region" description="Helical" evidence="1">
    <location>
        <begin position="21"/>
        <end position="42"/>
    </location>
</feature>
<reference evidence="3" key="1">
    <citation type="submission" date="2021-01" db="EMBL/GenBank/DDBJ databases">
        <title>Whole genome shotgun sequence of Actinoplanes nipponensis NBRC 14063.</title>
        <authorList>
            <person name="Komaki H."/>
            <person name="Tamura T."/>
        </authorList>
    </citation>
    <scope>NUCLEOTIDE SEQUENCE</scope>
    <source>
        <strain evidence="3">NBRC 14063</strain>
    </source>
</reference>
<evidence type="ECO:0000313" key="4">
    <source>
        <dbReference type="Proteomes" id="UP000647172"/>
    </source>
</evidence>
<keyword evidence="1" id="KW-0812">Transmembrane</keyword>
<dbReference type="InterPro" id="IPR019251">
    <property type="entry name" value="DUF2231_TM"/>
</dbReference>
<accession>A0A919MM83</accession>
<keyword evidence="1" id="KW-0472">Membrane</keyword>
<keyword evidence="4" id="KW-1185">Reference proteome</keyword>
<dbReference type="AlphaFoldDB" id="A0A919MM83"/>
<name>A0A919MM83_9ACTN</name>
<keyword evidence="1" id="KW-1133">Transmembrane helix</keyword>
<dbReference type="EMBL" id="BOMQ01000008">
    <property type="protein sequence ID" value="GIE47148.1"/>
    <property type="molecule type" value="Genomic_DNA"/>
</dbReference>
<gene>
    <name evidence="3" type="ORF">Ani05nite_06820</name>
</gene>
<protein>
    <recommendedName>
        <fullName evidence="2">DUF2231 domain-containing protein</fullName>
    </recommendedName>
</protein>
<evidence type="ECO:0000256" key="1">
    <source>
        <dbReference type="SAM" id="Phobius"/>
    </source>
</evidence>
<organism evidence="3 4">
    <name type="scientific">Actinoplanes nipponensis</name>
    <dbReference type="NCBI Taxonomy" id="135950"/>
    <lineage>
        <taxon>Bacteria</taxon>
        <taxon>Bacillati</taxon>
        <taxon>Actinomycetota</taxon>
        <taxon>Actinomycetes</taxon>
        <taxon>Micromonosporales</taxon>
        <taxon>Micromonosporaceae</taxon>
        <taxon>Actinoplanes</taxon>
    </lineage>
</organism>
<evidence type="ECO:0000313" key="3">
    <source>
        <dbReference type="EMBL" id="GIE47148.1"/>
    </source>
</evidence>
<feature type="transmembrane region" description="Helical" evidence="1">
    <location>
        <begin position="91"/>
        <end position="109"/>
    </location>
</feature>
<evidence type="ECO:0000259" key="2">
    <source>
        <dbReference type="Pfam" id="PF09990"/>
    </source>
</evidence>
<feature type="transmembrane region" description="Helical" evidence="1">
    <location>
        <begin position="48"/>
        <end position="71"/>
    </location>
</feature>
<feature type="domain" description="DUF2231" evidence="2">
    <location>
        <begin position="19"/>
        <end position="139"/>
    </location>
</feature>